<reference evidence="3 4" key="1">
    <citation type="submission" date="2020-08" db="EMBL/GenBank/DDBJ databases">
        <authorList>
            <person name="Hejnol A."/>
        </authorList>
    </citation>
    <scope>NUCLEOTIDE SEQUENCE [LARGE SCALE GENOMIC DNA]</scope>
</reference>
<dbReference type="PANTHER" id="PTHR23275:SF100">
    <property type="entry name" value="EGF-LIKE DOMAIN-CONTAINING PROTEIN"/>
    <property type="match status" value="1"/>
</dbReference>
<feature type="domain" description="EGF-like" evidence="2">
    <location>
        <begin position="1580"/>
        <end position="1620"/>
    </location>
</feature>
<feature type="domain" description="EGF-like" evidence="2">
    <location>
        <begin position="1544"/>
        <end position="1579"/>
    </location>
</feature>
<feature type="chain" id="PRO_5029806607" evidence="1">
    <location>
        <begin position="18"/>
        <end position="1773"/>
    </location>
</feature>
<dbReference type="EMBL" id="CAJFCJ010000076">
    <property type="protein sequence ID" value="CAD5126721.1"/>
    <property type="molecule type" value="Genomic_DNA"/>
</dbReference>
<dbReference type="PANTHER" id="PTHR23275">
    <property type="entry name" value="CABRIOLET.-RELATED"/>
    <property type="match status" value="1"/>
</dbReference>
<proteinExistence type="predicted"/>
<feature type="domain" description="EGF-like" evidence="2">
    <location>
        <begin position="126"/>
        <end position="160"/>
    </location>
</feature>
<evidence type="ECO:0000259" key="2">
    <source>
        <dbReference type="SMART" id="SM00181"/>
    </source>
</evidence>
<feature type="domain" description="EGF-like" evidence="2">
    <location>
        <begin position="271"/>
        <end position="304"/>
    </location>
</feature>
<protein>
    <submittedName>
        <fullName evidence="3">DgyrCDS14781</fullName>
    </submittedName>
</protein>
<sequence>MLSTVCLLAQIFTVCQLATISEDNIYSCEKILHSKPVTSCWQCKEGSIPSKDKLTCLDCPEFCTNTGCLLDNQGKTICKSCKEHYYLKENTCFACSNGCKNCTSSSICLECYSNYAASDSTKECIKCPTNCNKCTWNFKTSLVECSSCNPLYTLKDTTCIACGSNCKSCTYSKDKGVSCSLCQNDSYKQVDSNNIATCKQCSSSIADCLKCSDKDTCTECLSKQYAITTSKKCEKCSSINDQCIECDASSGTNVCKKCKSGFYVKSGSCESCPRNCDTCSESGNVVKCTKCLREYIPIKAKICDRCPDNCQECEISNNKLVCKSGRCLPTYALDLNGLCSKCPSNCNVCSWSLSNSRTECSGSEKSHSCIESSSGNSWVKKNDGTCSACPNSCSKCHFETSDQTKTLCYPSKCHLGYGYDDETGNCVQCPSGCDYCKKRSTGVVCLKCNGKYAPKYSSISTIESCLPCSIQNCEYCEVINGEAQCLRSPCASKATSSQNKKYKFSTKTCDSDCPEDLACNTGMINDEHDICFCRSCPKGSVVILAGQSAGICASCGNGCEECVLNSDQTDIECKTCTVGQWVSVEIGGILKRGCYDCNQATLQCKTLELVGNVCRCKSGGCIGDQTDITKQTVLQEDSMSTYRKCKACSEQYPNGLWCSGKLTGSPAHALELCQYSYVENPASPNSCLEIQDSCIDWSNTEGASGKVTCSSCFSSHLTTGQCTPCTDNCVSCIVDGPSQYCLKCIDGMSGRNCAPGKATCTEKPPNCEEILQEKRGSVCECTKCLSGFAIKQFHALFGSAYRIGLECDPETTSSVIPGCHQKYNSPTGTICTRCTDNYVLDSDICQPGIPNCKASYSFYKDPAGGSSKVPGCKVAKPNYILTPGSTSSIIAVPTANQGGTACKGYVAASGSFAADKSRCGACTVGHVLDSGNAIKYECFPCSASNLDHCIFAVVSEGKCLCGRCRADTADKIYFKHPSQPGCIETSKITDCTTHSIRLKNGQYSVSCSQCSTGSVANDYFSCIPCTKLCTGGTKVGCICDCSAVGFVNSQQTDCISCLVASKPFCAEVELDNNICKCKKCNPNYALTADRSGCVSCQTGPGGATSNCEVCNLAVTSPLNEVIACTQCSSDYTILQSSSPATNPTCTKCHEGCSKCSADSSGNTKCTICKVGYILSNSGTCIQCPQSPAPCTECRLDPSDQTRAICLAFGCSTGAFRDADFTCESCTISDCEICIRNIEGNLKCLKCNKGNFLESSGSCQNCVAGCDFCLDATSCIPNGCKLGFTRHRTNGQCIPCSTDNSVARCSYKDAVNETLIPEECMKGYKLNTTQSPASCNSCSPNCENCEINGQGRCDSGNCKSGYFYNDDDQQCYEKRYGCLNSVRKNDQTVCTSCDLSTRVLVGNSCIFCPTGCNGCSYDFTIKKFTCSNCNSKYYKTDENLCSLCPEGCEDCSLSDGTVTCTKCLPKYGLKGSICSKCGYKECQSCEMISGSTTLVCSTCSNSYYLNDVECGQCPKFCQECSYNEEYKCSQCYDKYVLANDGKCLPCPSNCQTCIVDSTNTVKCTKCLSNEFSLQPTGICLSCSAATFPKCVTCSETPTNGQAICHSCEKGYNLLGNNKVCQSCEIDGCNQCIYGKVCESCKPGFNLHNFNRQCSRKCFECRGSLEDCGKDISNLQNSTDKIRLIDCGIGDCWAHRVSTNSLLTFERNCSIDICTSSTTNEHCKSVNGVTQCSKCCSGEKCNIWELDGKAGVERCASFSMFIIYTSFITFTYLLY</sequence>
<feature type="domain" description="EGF-like" evidence="2">
    <location>
        <begin position="94"/>
        <end position="125"/>
    </location>
</feature>
<evidence type="ECO:0000256" key="1">
    <source>
        <dbReference type="SAM" id="SignalP"/>
    </source>
</evidence>
<gene>
    <name evidence="3" type="ORF">DGYR_LOCUS13954</name>
</gene>
<feature type="domain" description="EGF-like" evidence="2">
    <location>
        <begin position="58"/>
        <end position="93"/>
    </location>
</feature>
<dbReference type="OrthoDB" id="6160573at2759"/>
<dbReference type="SMART" id="SM00181">
    <property type="entry name" value="EGF"/>
    <property type="match status" value="17"/>
</dbReference>
<dbReference type="InterPro" id="IPR009030">
    <property type="entry name" value="Growth_fac_rcpt_cys_sf"/>
</dbReference>
<name>A0A7I8WEZ6_9ANNE</name>
<keyword evidence="4" id="KW-1185">Reference proteome</keyword>
<evidence type="ECO:0000313" key="3">
    <source>
        <dbReference type="EMBL" id="CAD5126721.1"/>
    </source>
</evidence>
<feature type="domain" description="EGF-like" evidence="2">
    <location>
        <begin position="1224"/>
        <end position="1259"/>
    </location>
</feature>
<dbReference type="InterPro" id="IPR000742">
    <property type="entry name" value="EGF"/>
</dbReference>
<feature type="domain" description="EGF-like" evidence="2">
    <location>
        <begin position="1442"/>
        <end position="1474"/>
    </location>
</feature>
<dbReference type="InterPro" id="IPR052798">
    <property type="entry name" value="Giardia_VSA"/>
</dbReference>
<feature type="domain" description="EGF-like" evidence="2">
    <location>
        <begin position="1508"/>
        <end position="1543"/>
    </location>
</feature>
<dbReference type="SUPFAM" id="SSF57184">
    <property type="entry name" value="Growth factor receptor domain"/>
    <property type="match status" value="5"/>
</dbReference>
<dbReference type="InterPro" id="IPR006212">
    <property type="entry name" value="Furin_repeat"/>
</dbReference>
<feature type="signal peptide" evidence="1">
    <location>
        <begin position="1"/>
        <end position="17"/>
    </location>
</feature>
<feature type="domain" description="EGF-like" evidence="2">
    <location>
        <begin position="161"/>
        <end position="199"/>
    </location>
</feature>
<feature type="domain" description="EGF-like" evidence="2">
    <location>
        <begin position="1147"/>
        <end position="1181"/>
    </location>
</feature>
<organism evidence="3 4">
    <name type="scientific">Dimorphilus gyrociliatus</name>
    <dbReference type="NCBI Taxonomy" id="2664684"/>
    <lineage>
        <taxon>Eukaryota</taxon>
        <taxon>Metazoa</taxon>
        <taxon>Spiralia</taxon>
        <taxon>Lophotrochozoa</taxon>
        <taxon>Annelida</taxon>
        <taxon>Polychaeta</taxon>
        <taxon>Polychaeta incertae sedis</taxon>
        <taxon>Dinophilidae</taxon>
        <taxon>Dimorphilus</taxon>
    </lineage>
</organism>
<evidence type="ECO:0000313" key="4">
    <source>
        <dbReference type="Proteomes" id="UP000549394"/>
    </source>
</evidence>
<feature type="domain" description="EGF-like" evidence="2">
    <location>
        <begin position="806"/>
        <end position="846"/>
    </location>
</feature>
<dbReference type="SMART" id="SM00261">
    <property type="entry name" value="FU"/>
    <property type="match status" value="10"/>
</dbReference>
<keyword evidence="1" id="KW-0732">Signal</keyword>
<feature type="domain" description="EGF-like" evidence="2">
    <location>
        <begin position="1621"/>
        <end position="1653"/>
    </location>
</feature>
<feature type="domain" description="EGF-like" evidence="2">
    <location>
        <begin position="1336"/>
        <end position="1371"/>
    </location>
</feature>
<accession>A0A7I8WEZ6</accession>
<feature type="domain" description="EGF-like" evidence="2">
    <location>
        <begin position="724"/>
        <end position="754"/>
    </location>
</feature>
<comment type="caution">
    <text evidence="3">The sequence shown here is derived from an EMBL/GenBank/DDBJ whole genome shotgun (WGS) entry which is preliminary data.</text>
</comment>
<feature type="domain" description="EGF-like" evidence="2">
    <location>
        <begin position="235"/>
        <end position="270"/>
    </location>
</feature>
<dbReference type="Proteomes" id="UP000549394">
    <property type="component" value="Unassembled WGS sequence"/>
</dbReference>
<feature type="domain" description="EGF-like" evidence="2">
    <location>
        <begin position="1260"/>
        <end position="1293"/>
    </location>
</feature>